<organism evidence="2 3">
    <name type="scientific">Thraustotheca clavata</name>
    <dbReference type="NCBI Taxonomy" id="74557"/>
    <lineage>
        <taxon>Eukaryota</taxon>
        <taxon>Sar</taxon>
        <taxon>Stramenopiles</taxon>
        <taxon>Oomycota</taxon>
        <taxon>Saprolegniomycetes</taxon>
        <taxon>Saprolegniales</taxon>
        <taxon>Achlyaceae</taxon>
        <taxon>Thraustotheca</taxon>
    </lineage>
</organism>
<accession>A0A1V9Y7G1</accession>
<evidence type="ECO:0000313" key="3">
    <source>
        <dbReference type="Proteomes" id="UP000243217"/>
    </source>
</evidence>
<keyword evidence="3" id="KW-1185">Reference proteome</keyword>
<comment type="caution">
    <text evidence="2">The sequence shown here is derived from an EMBL/GenBank/DDBJ whole genome shotgun (WGS) entry which is preliminary data.</text>
</comment>
<name>A0A1V9Y7G1_9STRA</name>
<dbReference type="OrthoDB" id="66963at2759"/>
<feature type="domain" description="DUF7919" evidence="1">
    <location>
        <begin position="3"/>
        <end position="104"/>
    </location>
</feature>
<proteinExistence type="predicted"/>
<dbReference type="Proteomes" id="UP000243217">
    <property type="component" value="Unassembled WGS sequence"/>
</dbReference>
<dbReference type="Pfam" id="PF25535">
    <property type="entry name" value="DUF7919"/>
    <property type="match status" value="1"/>
</dbReference>
<evidence type="ECO:0000313" key="2">
    <source>
        <dbReference type="EMBL" id="OQR81661.1"/>
    </source>
</evidence>
<dbReference type="InterPro" id="IPR057679">
    <property type="entry name" value="DUF7919"/>
</dbReference>
<protein>
    <recommendedName>
        <fullName evidence="1">DUF7919 domain-containing protein</fullName>
    </recommendedName>
</protein>
<sequence>MGLLEVGFWQKDEHDDRPHPREFQDKAWFIAHDNQAARVIEYLQWGGCVESYEMGYSFCRLGDCSGKEMGACTLTDGVYCWPEGLVHYVKHHDVRPPQEFINHILAQPFTPKQS</sequence>
<dbReference type="AlphaFoldDB" id="A0A1V9Y7G1"/>
<evidence type="ECO:0000259" key="1">
    <source>
        <dbReference type="Pfam" id="PF25535"/>
    </source>
</evidence>
<reference evidence="2 3" key="1">
    <citation type="journal article" date="2014" name="Genome Biol. Evol.">
        <title>The secreted proteins of Achlya hypogyna and Thraustotheca clavata identify the ancestral oomycete secretome and reveal gene acquisitions by horizontal gene transfer.</title>
        <authorList>
            <person name="Misner I."/>
            <person name="Blouin N."/>
            <person name="Leonard G."/>
            <person name="Richards T.A."/>
            <person name="Lane C.E."/>
        </authorList>
    </citation>
    <scope>NUCLEOTIDE SEQUENCE [LARGE SCALE GENOMIC DNA]</scope>
    <source>
        <strain evidence="2 3">ATCC 34112</strain>
    </source>
</reference>
<gene>
    <name evidence="2" type="ORF">THRCLA_23321</name>
</gene>
<dbReference type="EMBL" id="JNBS01004933">
    <property type="protein sequence ID" value="OQR81661.1"/>
    <property type="molecule type" value="Genomic_DNA"/>
</dbReference>